<sequence>MAIPARSFRISPPVRAACPARSSSCRAVSVRKISKGWLDRVVSRSPWRMNDRGVDPQILKAWLSARSIARGLSAPVPEYGGFRVDTRSDTEVARWVFPQIVSGLETLAHSICKPRYFLKLCGSAEDLRALLPANWTLHAPSYFMQATSSSWPVRHLPRGYRIALSRANAVSEVRIFSEAGDLAASGYGAEAGNVFIYDRIVTQPDHRRRGLGRILMQKLHETKSQTCNTQLLVATEDGRSLYATLGWKTISPYSTASIVSA</sequence>
<gene>
    <name evidence="2" type="ORF">D6851_03130</name>
</gene>
<dbReference type="Gene3D" id="3.40.630.30">
    <property type="match status" value="1"/>
</dbReference>
<protein>
    <submittedName>
        <fullName evidence="2">N-acetyltransferase</fullName>
    </submittedName>
</protein>
<organism evidence="2 3">
    <name type="scientific">Altericroceibacterium spongiae</name>
    <dbReference type="NCBI Taxonomy" id="2320269"/>
    <lineage>
        <taxon>Bacteria</taxon>
        <taxon>Pseudomonadati</taxon>
        <taxon>Pseudomonadota</taxon>
        <taxon>Alphaproteobacteria</taxon>
        <taxon>Sphingomonadales</taxon>
        <taxon>Erythrobacteraceae</taxon>
        <taxon>Altericroceibacterium</taxon>
    </lineage>
</organism>
<dbReference type="AlphaFoldDB" id="A0A420ES26"/>
<accession>A0A420ES26</accession>
<dbReference type="InterPro" id="IPR016181">
    <property type="entry name" value="Acyl_CoA_acyltransferase"/>
</dbReference>
<comment type="caution">
    <text evidence="2">The sequence shown here is derived from an EMBL/GenBank/DDBJ whole genome shotgun (WGS) entry which is preliminary data.</text>
</comment>
<dbReference type="SUPFAM" id="SSF55729">
    <property type="entry name" value="Acyl-CoA N-acyltransferases (Nat)"/>
    <property type="match status" value="1"/>
</dbReference>
<dbReference type="InterPro" id="IPR000182">
    <property type="entry name" value="GNAT_dom"/>
</dbReference>
<evidence type="ECO:0000259" key="1">
    <source>
        <dbReference type="PROSITE" id="PS51186"/>
    </source>
</evidence>
<keyword evidence="2" id="KW-0808">Transferase</keyword>
<dbReference type="Pfam" id="PF13508">
    <property type="entry name" value="Acetyltransf_7"/>
    <property type="match status" value="1"/>
</dbReference>
<feature type="domain" description="N-acetyltransferase" evidence="1">
    <location>
        <begin position="125"/>
        <end position="261"/>
    </location>
</feature>
<dbReference type="EMBL" id="RAPF01000001">
    <property type="protein sequence ID" value="RKF23471.1"/>
    <property type="molecule type" value="Genomic_DNA"/>
</dbReference>
<name>A0A420ES26_9SPHN</name>
<dbReference type="PROSITE" id="PS51186">
    <property type="entry name" value="GNAT"/>
    <property type="match status" value="1"/>
</dbReference>
<dbReference type="CDD" id="cd04301">
    <property type="entry name" value="NAT_SF"/>
    <property type="match status" value="1"/>
</dbReference>
<evidence type="ECO:0000313" key="2">
    <source>
        <dbReference type="EMBL" id="RKF23471.1"/>
    </source>
</evidence>
<proteinExistence type="predicted"/>
<keyword evidence="3" id="KW-1185">Reference proteome</keyword>
<reference evidence="2 3" key="1">
    <citation type="submission" date="2018-09" db="EMBL/GenBank/DDBJ databases">
        <title>Altererythrobacter spongiae sp. nov., isolated from a marine sponge.</title>
        <authorList>
            <person name="Zhuang L."/>
            <person name="Luo L."/>
        </authorList>
    </citation>
    <scope>NUCLEOTIDE SEQUENCE [LARGE SCALE GENOMIC DNA]</scope>
    <source>
        <strain evidence="2 3">HN-Y73</strain>
    </source>
</reference>
<dbReference type="Proteomes" id="UP000284395">
    <property type="component" value="Unassembled WGS sequence"/>
</dbReference>
<dbReference type="GO" id="GO:0016747">
    <property type="term" value="F:acyltransferase activity, transferring groups other than amino-acyl groups"/>
    <property type="evidence" value="ECO:0007669"/>
    <property type="project" value="InterPro"/>
</dbReference>
<evidence type="ECO:0000313" key="3">
    <source>
        <dbReference type="Proteomes" id="UP000284395"/>
    </source>
</evidence>
<dbReference type="OrthoDB" id="4966223at2"/>